<dbReference type="PATRIC" id="fig|1637975.4.peg.2250"/>
<accession>A0A0Q3T6X0</accession>
<keyword evidence="1" id="KW-0732">Signal</keyword>
<keyword evidence="3" id="KW-1185">Reference proteome</keyword>
<organism evidence="2 3">
    <name type="scientific">Cytobacillus solani</name>
    <dbReference type="NCBI Taxonomy" id="1637975"/>
    <lineage>
        <taxon>Bacteria</taxon>
        <taxon>Bacillati</taxon>
        <taxon>Bacillota</taxon>
        <taxon>Bacilli</taxon>
        <taxon>Bacillales</taxon>
        <taxon>Bacillaceae</taxon>
        <taxon>Cytobacillus</taxon>
    </lineage>
</organism>
<protein>
    <submittedName>
        <fullName evidence="2">Uncharacterized protein</fullName>
    </submittedName>
</protein>
<dbReference type="PROSITE" id="PS51257">
    <property type="entry name" value="PROKAR_LIPOPROTEIN"/>
    <property type="match status" value="1"/>
</dbReference>
<gene>
    <name evidence="2" type="ORF">AN957_12170</name>
</gene>
<dbReference type="EMBL" id="LJIX01000006">
    <property type="protein sequence ID" value="KQL19253.1"/>
    <property type="molecule type" value="Genomic_DNA"/>
</dbReference>
<proteinExistence type="predicted"/>
<name>A0A0Q3T6X0_9BACI</name>
<comment type="caution">
    <text evidence="2">The sequence shown here is derived from an EMBL/GenBank/DDBJ whole genome shotgun (WGS) entry which is preliminary data.</text>
</comment>
<dbReference type="AlphaFoldDB" id="A0A0Q3T6X0"/>
<dbReference type="RefSeq" id="WP_053475779.1">
    <property type="nucleotide sequence ID" value="NZ_CP041305.1"/>
</dbReference>
<reference evidence="2 3" key="1">
    <citation type="submission" date="2015-09" db="EMBL/GenBank/DDBJ databases">
        <title>Genome sequencing project for genomic taxonomy and phylogenomics of Bacillus-like bacteria.</title>
        <authorList>
            <person name="Liu B."/>
            <person name="Wang J."/>
            <person name="Zhu Y."/>
            <person name="Liu G."/>
            <person name="Chen Q."/>
            <person name="Chen Z."/>
            <person name="Lan J."/>
            <person name="Che J."/>
            <person name="Ge C."/>
            <person name="Shi H."/>
            <person name="Pan Z."/>
            <person name="Liu X."/>
        </authorList>
    </citation>
    <scope>NUCLEOTIDE SEQUENCE [LARGE SCALE GENOMIC DNA]</scope>
    <source>
        <strain evidence="2 3">FJAT-18043</strain>
    </source>
</reference>
<feature type="signal peptide" evidence="1">
    <location>
        <begin position="1"/>
        <end position="21"/>
    </location>
</feature>
<dbReference type="STRING" id="1637975.AN957_12170"/>
<evidence type="ECO:0000256" key="1">
    <source>
        <dbReference type="SAM" id="SignalP"/>
    </source>
</evidence>
<evidence type="ECO:0000313" key="3">
    <source>
        <dbReference type="Proteomes" id="UP000050996"/>
    </source>
</evidence>
<feature type="chain" id="PRO_5006207821" evidence="1">
    <location>
        <begin position="22"/>
        <end position="167"/>
    </location>
</feature>
<evidence type="ECO:0000313" key="2">
    <source>
        <dbReference type="EMBL" id="KQL19253.1"/>
    </source>
</evidence>
<dbReference type="Proteomes" id="UP000050996">
    <property type="component" value="Unassembled WGS sequence"/>
</dbReference>
<sequence>MNKIMFIVLLSLLLFVSGCESKEGLDINSSLMATDKTLPTSFDQMSTIDKKSNSKFLVMRVKNNEDYQEMWDTFQIKKDLMEIDLEKKDVIFLGLYESSSCPYSIKELTTSEKSKMTIVFSDMEANCTADESPRSFVIAIDKTFSNNIAEVALVQGKQEIVLPIKGK</sequence>